<evidence type="ECO:0000256" key="2">
    <source>
        <dbReference type="ARBA" id="ARBA00022801"/>
    </source>
</evidence>
<name>A0A7V8NS46_9BACT</name>
<evidence type="ECO:0000256" key="1">
    <source>
        <dbReference type="ARBA" id="ARBA00022723"/>
    </source>
</evidence>
<dbReference type="Pfam" id="PF07687">
    <property type="entry name" value="M20_dimer"/>
    <property type="match status" value="1"/>
</dbReference>
<dbReference type="Proteomes" id="UP000567293">
    <property type="component" value="Unassembled WGS sequence"/>
</dbReference>
<dbReference type="InterPro" id="IPR011650">
    <property type="entry name" value="Peptidase_M20_dimer"/>
</dbReference>
<dbReference type="Gene3D" id="3.40.630.10">
    <property type="entry name" value="Zn peptidases"/>
    <property type="match status" value="1"/>
</dbReference>
<evidence type="ECO:0000313" key="5">
    <source>
        <dbReference type="Proteomes" id="UP000567293"/>
    </source>
</evidence>
<dbReference type="GO" id="GO:0016787">
    <property type="term" value="F:hydrolase activity"/>
    <property type="evidence" value="ECO:0007669"/>
    <property type="project" value="UniProtKB-KW"/>
</dbReference>
<comment type="caution">
    <text evidence="4">The sequence shown here is derived from an EMBL/GenBank/DDBJ whole genome shotgun (WGS) entry which is preliminary data.</text>
</comment>
<dbReference type="AlphaFoldDB" id="A0A7V8NS46"/>
<gene>
    <name evidence="4" type="ORF">HRJ53_14455</name>
</gene>
<dbReference type="InterPro" id="IPR002933">
    <property type="entry name" value="Peptidase_M20"/>
</dbReference>
<dbReference type="Pfam" id="PF01546">
    <property type="entry name" value="Peptidase_M20"/>
    <property type="match status" value="1"/>
</dbReference>
<feature type="domain" description="Peptidase M20 dimerisation" evidence="3">
    <location>
        <begin position="72"/>
        <end position="165"/>
    </location>
</feature>
<dbReference type="PANTHER" id="PTHR43808">
    <property type="entry name" value="ACETYLORNITHINE DEACETYLASE"/>
    <property type="match status" value="1"/>
</dbReference>
<proteinExistence type="predicted"/>
<dbReference type="InterPro" id="IPR036264">
    <property type="entry name" value="Bact_exopeptidase_dim_dom"/>
</dbReference>
<dbReference type="EMBL" id="JACDQQ010001388">
    <property type="protein sequence ID" value="MBA0086185.1"/>
    <property type="molecule type" value="Genomic_DNA"/>
</dbReference>
<reference evidence="4" key="1">
    <citation type="submission" date="2020-06" db="EMBL/GenBank/DDBJ databases">
        <title>Legume-microbial interactions unlock mineral nutrients during tropical forest succession.</title>
        <authorList>
            <person name="Epihov D.Z."/>
        </authorList>
    </citation>
    <scope>NUCLEOTIDE SEQUENCE [LARGE SCALE GENOMIC DNA]</scope>
    <source>
        <strain evidence="4">Pan2503</strain>
    </source>
</reference>
<keyword evidence="5" id="KW-1185">Reference proteome</keyword>
<sequence>GDMKAGIVQALFALETLRRSNVTTKKQIVFLWTSDEEIGSESSRKLIETEARRSDAVFVLEPSFGPRGLVKTARKGVGQAELMVRGRSSHAGLAPEEGINAVHELAAQLTRIEKWNDGRRGVSINADIVEGGTRSNVIAERARAVLDLRALRSPDMRRIERRLHALRPVHRGASLKVTGGFDRPPLERKRCRALFAHAKSLAKQMHLSLGECTAGGGSDGNFTGALAIPTLDGLGAVGDGAHSDHEYVLIHTMPARAALLAALLATC</sequence>
<dbReference type="SUPFAM" id="SSF55031">
    <property type="entry name" value="Bacterial exopeptidase dimerisation domain"/>
    <property type="match status" value="1"/>
</dbReference>
<evidence type="ECO:0000259" key="3">
    <source>
        <dbReference type="Pfam" id="PF07687"/>
    </source>
</evidence>
<feature type="non-terminal residue" evidence="4">
    <location>
        <position position="1"/>
    </location>
</feature>
<organism evidence="4 5">
    <name type="scientific">Candidatus Acidiferrum panamense</name>
    <dbReference type="NCBI Taxonomy" id="2741543"/>
    <lineage>
        <taxon>Bacteria</taxon>
        <taxon>Pseudomonadati</taxon>
        <taxon>Acidobacteriota</taxon>
        <taxon>Terriglobia</taxon>
        <taxon>Candidatus Acidiferrales</taxon>
        <taxon>Candidatus Acidiferrum</taxon>
    </lineage>
</organism>
<protein>
    <submittedName>
        <fullName evidence="4">M20/M25/M40 family metallo-hydrolase</fullName>
    </submittedName>
</protein>
<dbReference type="PANTHER" id="PTHR43808:SF9">
    <property type="entry name" value="BLL0789 PROTEIN"/>
    <property type="match status" value="1"/>
</dbReference>
<evidence type="ECO:0000313" key="4">
    <source>
        <dbReference type="EMBL" id="MBA0086185.1"/>
    </source>
</evidence>
<accession>A0A7V8NS46</accession>
<dbReference type="SUPFAM" id="SSF53187">
    <property type="entry name" value="Zn-dependent exopeptidases"/>
    <property type="match status" value="1"/>
</dbReference>
<dbReference type="Gene3D" id="3.30.70.360">
    <property type="match status" value="1"/>
</dbReference>
<dbReference type="GO" id="GO:0046872">
    <property type="term" value="F:metal ion binding"/>
    <property type="evidence" value="ECO:0007669"/>
    <property type="project" value="UniProtKB-KW"/>
</dbReference>
<keyword evidence="1" id="KW-0479">Metal-binding</keyword>
<dbReference type="InterPro" id="IPR050072">
    <property type="entry name" value="Peptidase_M20A"/>
</dbReference>
<keyword evidence="2" id="KW-0378">Hydrolase</keyword>